<proteinExistence type="predicted"/>
<dbReference type="EMBL" id="GBRH01250428">
    <property type="protein sequence ID" value="JAD47467.1"/>
    <property type="molecule type" value="Transcribed_RNA"/>
</dbReference>
<dbReference type="AlphaFoldDB" id="A0A0A9AK50"/>
<reference evidence="1" key="2">
    <citation type="journal article" date="2015" name="Data Brief">
        <title>Shoot transcriptome of the giant reed, Arundo donax.</title>
        <authorList>
            <person name="Barrero R.A."/>
            <person name="Guerrero F.D."/>
            <person name="Moolhuijzen P."/>
            <person name="Goolsby J.A."/>
            <person name="Tidwell J."/>
            <person name="Bellgard S.E."/>
            <person name="Bellgard M.I."/>
        </authorList>
    </citation>
    <scope>NUCLEOTIDE SEQUENCE</scope>
    <source>
        <tissue evidence="1">Shoot tissue taken approximately 20 cm above the soil surface</tissue>
    </source>
</reference>
<accession>A0A0A9AK50</accession>
<evidence type="ECO:0000313" key="1">
    <source>
        <dbReference type="EMBL" id="JAD47467.1"/>
    </source>
</evidence>
<protein>
    <submittedName>
        <fullName evidence="1">Uncharacterized protein</fullName>
    </submittedName>
</protein>
<name>A0A0A9AK50_ARUDO</name>
<organism evidence="1">
    <name type="scientific">Arundo donax</name>
    <name type="common">Giant reed</name>
    <name type="synonym">Donax arundinaceus</name>
    <dbReference type="NCBI Taxonomy" id="35708"/>
    <lineage>
        <taxon>Eukaryota</taxon>
        <taxon>Viridiplantae</taxon>
        <taxon>Streptophyta</taxon>
        <taxon>Embryophyta</taxon>
        <taxon>Tracheophyta</taxon>
        <taxon>Spermatophyta</taxon>
        <taxon>Magnoliopsida</taxon>
        <taxon>Liliopsida</taxon>
        <taxon>Poales</taxon>
        <taxon>Poaceae</taxon>
        <taxon>PACMAD clade</taxon>
        <taxon>Arundinoideae</taxon>
        <taxon>Arundineae</taxon>
        <taxon>Arundo</taxon>
    </lineage>
</organism>
<sequence>MYTTCFTHVFATCFTYWSRPAIRYARG</sequence>
<reference evidence="1" key="1">
    <citation type="submission" date="2014-09" db="EMBL/GenBank/DDBJ databases">
        <authorList>
            <person name="Magalhaes I.L.F."/>
            <person name="Oliveira U."/>
            <person name="Santos F.R."/>
            <person name="Vidigal T.H.D.A."/>
            <person name="Brescovit A.D."/>
            <person name="Santos A.J."/>
        </authorList>
    </citation>
    <scope>NUCLEOTIDE SEQUENCE</scope>
    <source>
        <tissue evidence="1">Shoot tissue taken approximately 20 cm above the soil surface</tissue>
    </source>
</reference>